<dbReference type="EMBL" id="JACSPW010000002">
    <property type="protein sequence ID" value="MBD8032100.1"/>
    <property type="molecule type" value="Genomic_DNA"/>
</dbReference>
<evidence type="ECO:0000313" key="1">
    <source>
        <dbReference type="EMBL" id="MBD8032100.1"/>
    </source>
</evidence>
<dbReference type="InterPro" id="IPR007263">
    <property type="entry name" value="DCC1-like"/>
</dbReference>
<evidence type="ECO:0000313" key="2">
    <source>
        <dbReference type="Proteomes" id="UP000600565"/>
    </source>
</evidence>
<name>A0ABR8XJJ5_9BACL</name>
<proteinExistence type="predicted"/>
<dbReference type="RefSeq" id="WP_191702711.1">
    <property type="nucleotide sequence ID" value="NZ_JACSPW010000002.1"/>
</dbReference>
<gene>
    <name evidence="1" type="ORF">H9632_03395</name>
</gene>
<dbReference type="Proteomes" id="UP000600565">
    <property type="component" value="Unassembled WGS sequence"/>
</dbReference>
<organism evidence="1 2">
    <name type="scientific">Solibacillus merdavium</name>
    <dbReference type="NCBI Taxonomy" id="2762218"/>
    <lineage>
        <taxon>Bacteria</taxon>
        <taxon>Bacillati</taxon>
        <taxon>Bacillota</taxon>
        <taxon>Bacilli</taxon>
        <taxon>Bacillales</taxon>
        <taxon>Caryophanaceae</taxon>
        <taxon>Solibacillus</taxon>
    </lineage>
</organism>
<accession>A0ABR8XJJ5</accession>
<dbReference type="PANTHER" id="PTHR33639">
    <property type="entry name" value="THIOL-DISULFIDE OXIDOREDUCTASE DCC"/>
    <property type="match status" value="1"/>
</dbReference>
<protein>
    <submittedName>
        <fullName evidence="1">Thiol-disulfide oxidoreductase DCC family protein</fullName>
    </submittedName>
</protein>
<dbReference type="PANTHER" id="PTHR33639:SF2">
    <property type="entry name" value="DUF393 DOMAIN-CONTAINING PROTEIN"/>
    <property type="match status" value="1"/>
</dbReference>
<sequence length="129" mass="15082">MRRLILFDGECNFCDASVQFIIKRDPKALFKFTSLQSDSGMEMLKKFGVSEKTDSIVLIEGDNHYTESTAALKIARNLTGLWKLCYIFIVVPKPLRDIVYRFVAKNRYKWFGKKQECMLPSAEQRKRFL</sequence>
<dbReference type="InterPro" id="IPR052927">
    <property type="entry name" value="DCC_oxidoreductase"/>
</dbReference>
<keyword evidence="2" id="KW-1185">Reference proteome</keyword>
<reference evidence="1 2" key="1">
    <citation type="submission" date="2020-08" db="EMBL/GenBank/DDBJ databases">
        <title>A Genomic Blueprint of the Chicken Gut Microbiome.</title>
        <authorList>
            <person name="Gilroy R."/>
            <person name="Ravi A."/>
            <person name="Getino M."/>
            <person name="Pursley I."/>
            <person name="Horton D.L."/>
            <person name="Alikhan N.-F."/>
            <person name="Baker D."/>
            <person name="Gharbi K."/>
            <person name="Hall N."/>
            <person name="Watson M."/>
            <person name="Adriaenssens E.M."/>
            <person name="Foster-Nyarko E."/>
            <person name="Jarju S."/>
            <person name="Secka A."/>
            <person name="Antonio M."/>
            <person name="Oren A."/>
            <person name="Chaudhuri R."/>
            <person name="La Ragione R.M."/>
            <person name="Hildebrand F."/>
            <person name="Pallen M.J."/>
        </authorList>
    </citation>
    <scope>NUCLEOTIDE SEQUENCE [LARGE SCALE GENOMIC DNA]</scope>
    <source>
        <strain evidence="1 2">Sa1YVA6</strain>
    </source>
</reference>
<comment type="caution">
    <text evidence="1">The sequence shown here is derived from an EMBL/GenBank/DDBJ whole genome shotgun (WGS) entry which is preliminary data.</text>
</comment>
<dbReference type="Pfam" id="PF04134">
    <property type="entry name" value="DCC1-like"/>
    <property type="match status" value="1"/>
</dbReference>